<feature type="domain" description="Phosphagen kinase C-terminal" evidence="8">
    <location>
        <begin position="24"/>
        <end position="255"/>
    </location>
</feature>
<accession>A0A1E5L826</accession>
<evidence type="ECO:0000256" key="2">
    <source>
        <dbReference type="ARBA" id="ARBA00022741"/>
    </source>
</evidence>
<comment type="function">
    <text evidence="6">Catalyzes the specific phosphorylation of arginine residues in proteins.</text>
</comment>
<dbReference type="GO" id="GO:0004111">
    <property type="term" value="F:creatine kinase activity"/>
    <property type="evidence" value="ECO:0007669"/>
    <property type="project" value="InterPro"/>
</dbReference>
<dbReference type="RefSeq" id="WP_069701273.1">
    <property type="nucleotide sequence ID" value="NZ_MJAT01000005.1"/>
</dbReference>
<dbReference type="GO" id="GO:0005524">
    <property type="term" value="F:ATP binding"/>
    <property type="evidence" value="ECO:0007669"/>
    <property type="project" value="UniProtKB-UniRule"/>
</dbReference>
<dbReference type="CDD" id="cd07930">
    <property type="entry name" value="bacterial_phosphagen_kinase"/>
    <property type="match status" value="1"/>
</dbReference>
<reference evidence="9 10" key="1">
    <citation type="submission" date="2016-09" db="EMBL/GenBank/DDBJ databases">
        <title>Desulfuribacillus arsenicus sp. nov., an obligately anaerobic, dissimilatory arsenic- and antimonate-reducing bacterium isolated from anoxic sediments.</title>
        <authorList>
            <person name="Abin C.A."/>
            <person name="Hollibaugh J.T."/>
        </authorList>
    </citation>
    <scope>NUCLEOTIDE SEQUENCE [LARGE SCALE GENOMIC DNA]</scope>
    <source>
        <strain evidence="9 10">MLFW-2</strain>
    </source>
</reference>
<dbReference type="InterPro" id="IPR023660">
    <property type="entry name" value="Arg_Kinase"/>
</dbReference>
<protein>
    <recommendedName>
        <fullName evidence="6">Protein-arginine kinase</fullName>
        <ecNumber evidence="6">2.7.14.1</ecNumber>
    </recommendedName>
</protein>
<dbReference type="GO" id="GO:0005615">
    <property type="term" value="C:extracellular space"/>
    <property type="evidence" value="ECO:0007669"/>
    <property type="project" value="TreeGrafter"/>
</dbReference>
<keyword evidence="10" id="KW-1185">Reference proteome</keyword>
<evidence type="ECO:0000256" key="7">
    <source>
        <dbReference type="PROSITE-ProRule" id="PRU00843"/>
    </source>
</evidence>
<dbReference type="AlphaFoldDB" id="A0A1E5L826"/>
<organism evidence="9 10">
    <name type="scientific">Desulfuribacillus stibiiarsenatis</name>
    <dbReference type="NCBI Taxonomy" id="1390249"/>
    <lineage>
        <taxon>Bacteria</taxon>
        <taxon>Bacillati</taxon>
        <taxon>Bacillota</taxon>
        <taxon>Desulfuribacillia</taxon>
        <taxon>Desulfuribacillales</taxon>
        <taxon>Desulfuribacillaceae</taxon>
        <taxon>Desulfuribacillus</taxon>
    </lineage>
</organism>
<sequence length="356" mass="40159">MALNDFIEKGLSEWMQQAGPDSDVVISSRIRLARNIVNIPFSPFMTDKTTEEVMDKVEHIIHEDKFKALGEYELIRMKDISLLERTILVEKHLISPKLEAEYQQSAVILRNDEAANIMINEEDHLRIQCIFPGFQLRAAYDVANTIDDTVEHAAEFAFDEKIGYLTSCVTNVGTGLRASVMVHIPALVMSGQAKRLLGAVQRVGLAVRGYYGEGSEAVGNIFQISNQITLGFSESEIIESLEDVIKQVVEHEREARKQVFEQSKEQLEDKVFRSLGILLHARVISTREAMERISNVRLGIDLGLIDGISSNILKELMVLTGSGFLQKYSGRELTPEERDIKRANVIRERLKSVEIE</sequence>
<dbReference type="EC" id="2.7.14.1" evidence="6"/>
<name>A0A1E5L826_9FIRM</name>
<feature type="short sequence motif" description="RDXXRA motif of the pArg binding pocket involved in allosteric regulation" evidence="6">
    <location>
        <begin position="338"/>
        <end position="343"/>
    </location>
</feature>
<dbReference type="FunFam" id="3.30.590.10:FF:000007">
    <property type="entry name" value="Protein-arginine kinase"/>
    <property type="match status" value="1"/>
</dbReference>
<feature type="binding site" evidence="6 7">
    <location>
        <begin position="27"/>
        <end position="31"/>
    </location>
    <ligand>
        <name>ATP</name>
        <dbReference type="ChEBI" id="CHEBI:30616"/>
    </ligand>
</feature>
<evidence type="ECO:0000256" key="6">
    <source>
        <dbReference type="HAMAP-Rule" id="MF_00602"/>
    </source>
</evidence>
<dbReference type="NCBIfam" id="NF002194">
    <property type="entry name" value="PRK01059.1-4"/>
    <property type="match status" value="1"/>
</dbReference>
<dbReference type="PROSITE" id="PS51510">
    <property type="entry name" value="PHOSPHAGEN_KINASE_C"/>
    <property type="match status" value="1"/>
</dbReference>
<comment type="caution">
    <text evidence="6">Lacks conserved residue(s) required for the propagation of feature annotation.</text>
</comment>
<keyword evidence="1 6" id="KW-0808">Transferase</keyword>
<feature type="binding site" evidence="7">
    <location>
        <begin position="208"/>
        <end position="213"/>
    </location>
    <ligand>
        <name>ATP</name>
        <dbReference type="ChEBI" id="CHEBI:30616"/>
    </ligand>
</feature>
<evidence type="ECO:0000313" key="10">
    <source>
        <dbReference type="Proteomes" id="UP000095255"/>
    </source>
</evidence>
<evidence type="ECO:0000259" key="8">
    <source>
        <dbReference type="PROSITE" id="PS51510"/>
    </source>
</evidence>
<gene>
    <name evidence="6" type="primary">mcsB</name>
    <name evidence="9" type="ORF">BHU72_13800</name>
</gene>
<dbReference type="InterPro" id="IPR022414">
    <property type="entry name" value="ATP-guanido_PTrfase_cat"/>
</dbReference>
<keyword evidence="2 6" id="KW-0547">Nucleotide-binding</keyword>
<dbReference type="STRING" id="1390249.BHU72_13800"/>
<feature type="binding site" evidence="6 7">
    <location>
        <position position="92"/>
    </location>
    <ligand>
        <name>ATP</name>
        <dbReference type="ChEBI" id="CHEBI:30616"/>
    </ligand>
</feature>
<evidence type="ECO:0000256" key="3">
    <source>
        <dbReference type="ARBA" id="ARBA00022777"/>
    </source>
</evidence>
<evidence type="ECO:0000256" key="4">
    <source>
        <dbReference type="ARBA" id="ARBA00022840"/>
    </source>
</evidence>
<keyword evidence="6" id="KW-0021">Allosteric enzyme</keyword>
<dbReference type="Pfam" id="PF00217">
    <property type="entry name" value="ATP-gua_Ptrans"/>
    <property type="match status" value="1"/>
</dbReference>
<feature type="binding site" evidence="6 7">
    <location>
        <position position="126"/>
    </location>
    <ligand>
        <name>ATP</name>
        <dbReference type="ChEBI" id="CHEBI:30616"/>
    </ligand>
</feature>
<dbReference type="OrthoDB" id="9791353at2"/>
<feature type="binding site" evidence="6 7">
    <location>
        <begin position="177"/>
        <end position="181"/>
    </location>
    <ligand>
        <name>ATP</name>
        <dbReference type="ChEBI" id="CHEBI:30616"/>
    </ligand>
</feature>
<keyword evidence="4 6" id="KW-0067">ATP-binding</keyword>
<dbReference type="SUPFAM" id="SSF55931">
    <property type="entry name" value="Glutamine synthetase/guanido kinase"/>
    <property type="match status" value="1"/>
</dbReference>
<comment type="catalytic activity">
    <reaction evidence="5 6">
        <text>L-arginyl-[protein] + ATP = N(omega)-phospho-L-arginyl-[protein] + ADP + H(+)</text>
        <dbReference type="Rhea" id="RHEA:43384"/>
        <dbReference type="Rhea" id="RHEA-COMP:10532"/>
        <dbReference type="Rhea" id="RHEA-COMP:10533"/>
        <dbReference type="ChEBI" id="CHEBI:15378"/>
        <dbReference type="ChEBI" id="CHEBI:29965"/>
        <dbReference type="ChEBI" id="CHEBI:30616"/>
        <dbReference type="ChEBI" id="CHEBI:83226"/>
        <dbReference type="ChEBI" id="CHEBI:456216"/>
        <dbReference type="EC" id="2.7.14.1"/>
    </reaction>
</comment>
<dbReference type="GO" id="GO:1990424">
    <property type="term" value="F:protein arginine kinase activity"/>
    <property type="evidence" value="ECO:0007669"/>
    <property type="project" value="UniProtKB-EC"/>
</dbReference>
<dbReference type="InterPro" id="IPR000749">
    <property type="entry name" value="ATP-guanido_PTrfase"/>
</dbReference>
<comment type="activity regulation">
    <text evidence="6">Appears to be allosterically activated by the binding of pArg-containing polypeptides to the pArg-binding pocket localized in the C-terminal domain of McsB.</text>
</comment>
<evidence type="ECO:0000256" key="5">
    <source>
        <dbReference type="ARBA" id="ARBA00051816"/>
    </source>
</evidence>
<dbReference type="HAMAP" id="MF_00602">
    <property type="entry name" value="Prot_Arg_kinase"/>
    <property type="match status" value="1"/>
</dbReference>
<proteinExistence type="inferred from homology"/>
<keyword evidence="3 6" id="KW-0418">Kinase</keyword>
<evidence type="ECO:0000313" key="9">
    <source>
        <dbReference type="EMBL" id="OEH86295.1"/>
    </source>
</evidence>
<dbReference type="PANTHER" id="PTHR11547:SF38">
    <property type="entry name" value="ARGININE KINASE 1-RELATED"/>
    <property type="match status" value="1"/>
</dbReference>
<evidence type="ECO:0000256" key="1">
    <source>
        <dbReference type="ARBA" id="ARBA00022679"/>
    </source>
</evidence>
<comment type="similarity">
    <text evidence="6 7">Belongs to the ATP:guanido phosphotransferase family.</text>
</comment>
<dbReference type="PANTHER" id="PTHR11547">
    <property type="entry name" value="ARGININE OR CREATINE KINASE"/>
    <property type="match status" value="1"/>
</dbReference>
<comment type="caution">
    <text evidence="9">The sequence shown here is derived from an EMBL/GenBank/DDBJ whole genome shotgun (WGS) entry which is preliminary data.</text>
</comment>
<dbReference type="GO" id="GO:0046314">
    <property type="term" value="P:phosphocreatine biosynthetic process"/>
    <property type="evidence" value="ECO:0007669"/>
    <property type="project" value="InterPro"/>
</dbReference>
<dbReference type="EMBL" id="MJAT01000005">
    <property type="protein sequence ID" value="OEH86295.1"/>
    <property type="molecule type" value="Genomic_DNA"/>
</dbReference>
<dbReference type="Proteomes" id="UP000095255">
    <property type="component" value="Unassembled WGS sequence"/>
</dbReference>
<dbReference type="InterPro" id="IPR014746">
    <property type="entry name" value="Gln_synth/guanido_kin_cat_dom"/>
</dbReference>
<dbReference type="Gene3D" id="3.30.590.10">
    <property type="entry name" value="Glutamine synthetase/guanido kinase, catalytic domain"/>
    <property type="match status" value="1"/>
</dbReference>